<organism evidence="2 3">
    <name type="scientific">Batrachochytrium salamandrivorans</name>
    <dbReference type="NCBI Taxonomy" id="1357716"/>
    <lineage>
        <taxon>Eukaryota</taxon>
        <taxon>Fungi</taxon>
        <taxon>Fungi incertae sedis</taxon>
        <taxon>Chytridiomycota</taxon>
        <taxon>Chytridiomycota incertae sedis</taxon>
        <taxon>Chytridiomycetes</taxon>
        <taxon>Rhizophydiales</taxon>
        <taxon>Rhizophydiales incertae sedis</taxon>
        <taxon>Batrachochytrium</taxon>
    </lineage>
</organism>
<protein>
    <recommendedName>
        <fullName evidence="1">F-box domain-containing protein</fullName>
    </recommendedName>
</protein>
<feature type="domain" description="F-box" evidence="1">
    <location>
        <begin position="26"/>
        <end position="72"/>
    </location>
</feature>
<dbReference type="SMART" id="SM00256">
    <property type="entry name" value="FBOX"/>
    <property type="match status" value="1"/>
</dbReference>
<reference evidence="2 3" key="1">
    <citation type="submission" date="2021-02" db="EMBL/GenBank/DDBJ databases">
        <title>Variation within the Batrachochytrium salamandrivorans European outbreak.</title>
        <authorList>
            <person name="Kelly M."/>
            <person name="Pasmans F."/>
            <person name="Shea T.P."/>
            <person name="Munoz J.F."/>
            <person name="Carranza S."/>
            <person name="Cuomo C.A."/>
            <person name="Martel A."/>
        </authorList>
    </citation>
    <scope>NUCLEOTIDE SEQUENCE [LARGE SCALE GENOMIC DNA]</scope>
    <source>
        <strain evidence="2 3">AMFP18/2</strain>
    </source>
</reference>
<keyword evidence="3" id="KW-1185">Reference proteome</keyword>
<dbReference type="InterPro" id="IPR036047">
    <property type="entry name" value="F-box-like_dom_sf"/>
</dbReference>
<dbReference type="CDD" id="cd09917">
    <property type="entry name" value="F-box_SF"/>
    <property type="match status" value="1"/>
</dbReference>
<sequence>MLGIVSAPPQSTDAPHCSLLMPSNHWTHLLHLPVDVILLVLQWLDPQSLCHCEQTCSRLRRVMAMNDRFLWLPDHCPANTRLPSDSVSWRSLCKEGFKWTHSLPTLTSSTQHSPSGSPSSTYTYAIAKRFASFADLVESGPNGRTADRHLGTRKYLSVLPASGWNSRGRYSATMHHSSVCIMGPTVGLRIIHLALAPSNDPSLPIEVSGNKSPCGDRQPSPVLMPREWWQANPGFKWMEPRTRTPTIAINEYRASSGGGVTSFWRFEKEGRSGLPRISLVSRIQALSHDHTGSLCGDLYVCCSGWWIETHRSRSHTEDMTAAATTDLAMGMTEEESLLPEDSIVHDAPLASDVHASDGPSSHCPPHLVRLWRIGSVPHILWTKRMKQKVIDVVVSERFVACILETRGGFFVELLHTHDGSHHARLSQGHSNKADENFGRLGVQTIHMTPHFLLLQSLGSLLVFDLCVSPPLLVSVIDLMQFNMDIVPFHIVDDLVLITSYRNYSRKVLLDLKRRQIIDYEIVGDGLGPSGGLWILHEDSGVISLSFVEENDLM</sequence>
<dbReference type="Pfam" id="PF12937">
    <property type="entry name" value="F-box-like"/>
    <property type="match status" value="1"/>
</dbReference>
<dbReference type="Gene3D" id="1.20.1280.50">
    <property type="match status" value="1"/>
</dbReference>
<proteinExistence type="predicted"/>
<dbReference type="EMBL" id="JAFCIX010000569">
    <property type="protein sequence ID" value="KAH6587008.1"/>
    <property type="molecule type" value="Genomic_DNA"/>
</dbReference>
<dbReference type="PROSITE" id="PS50181">
    <property type="entry name" value="FBOX"/>
    <property type="match status" value="1"/>
</dbReference>
<name>A0ABQ8EUV4_9FUNG</name>
<accession>A0ABQ8EUV4</accession>
<dbReference type="InterPro" id="IPR001810">
    <property type="entry name" value="F-box_dom"/>
</dbReference>
<gene>
    <name evidence="2" type="ORF">BASA50_000055</name>
</gene>
<evidence type="ECO:0000313" key="3">
    <source>
        <dbReference type="Proteomes" id="UP001648503"/>
    </source>
</evidence>
<evidence type="ECO:0000259" key="1">
    <source>
        <dbReference type="PROSITE" id="PS50181"/>
    </source>
</evidence>
<dbReference type="Proteomes" id="UP001648503">
    <property type="component" value="Unassembled WGS sequence"/>
</dbReference>
<evidence type="ECO:0000313" key="2">
    <source>
        <dbReference type="EMBL" id="KAH6587008.1"/>
    </source>
</evidence>
<dbReference type="SUPFAM" id="SSF81383">
    <property type="entry name" value="F-box domain"/>
    <property type="match status" value="1"/>
</dbReference>
<comment type="caution">
    <text evidence="2">The sequence shown here is derived from an EMBL/GenBank/DDBJ whole genome shotgun (WGS) entry which is preliminary data.</text>
</comment>